<reference evidence="3 4" key="1">
    <citation type="submission" date="2016-04" db="EMBL/GenBank/DDBJ databases">
        <authorList>
            <consortium name="Pathogen Informatics"/>
        </authorList>
    </citation>
    <scope>NUCLEOTIDE SEQUENCE [LARGE SCALE GENOMIC DNA]</scope>
    <source>
        <strain evidence="3 4">H050680373</strain>
    </source>
</reference>
<proteinExistence type="predicted"/>
<dbReference type="AlphaFoldDB" id="A0A157SEM8"/>
<keyword evidence="3" id="KW-0472">Membrane</keyword>
<organism evidence="3 4">
    <name type="scientific">Bordetella ansorpii</name>
    <dbReference type="NCBI Taxonomy" id="288768"/>
    <lineage>
        <taxon>Bacteria</taxon>
        <taxon>Pseudomonadati</taxon>
        <taxon>Pseudomonadota</taxon>
        <taxon>Betaproteobacteria</taxon>
        <taxon>Burkholderiales</taxon>
        <taxon>Alcaligenaceae</taxon>
        <taxon>Bordetella</taxon>
    </lineage>
</organism>
<dbReference type="EMBL" id="FKIF01000006">
    <property type="protein sequence ID" value="SAI68898.1"/>
    <property type="molecule type" value="Genomic_DNA"/>
</dbReference>
<keyword evidence="3" id="KW-0812">Transmembrane</keyword>
<dbReference type="PANTHER" id="PTHR30273:SF2">
    <property type="entry name" value="PROTEIN FECR"/>
    <property type="match status" value="1"/>
</dbReference>
<keyword evidence="4" id="KW-1185">Reference proteome</keyword>
<dbReference type="PANTHER" id="PTHR30273">
    <property type="entry name" value="PERIPLASMIC SIGNAL SENSOR AND SIGMA FACTOR ACTIVATOR FECR-RELATED"/>
    <property type="match status" value="1"/>
</dbReference>
<dbReference type="Gene3D" id="2.60.120.1440">
    <property type="match status" value="1"/>
</dbReference>
<sequence>MTGAAGSGDVVQPTPAALEQAAQWFALLRSGEATSADRAAWQAWRDGADTHRAAWSQVEQVGRLFQPIQSTTRPRDAVGAYRAATTQAARRRFVLGVAALAGAGWVGAAAWRQAWLPASVLAWSADHRAAIGEVRDILLADGTRIWLGTASAFNEDYTPALRRLDLLAGEMLISTAADACRPFVVDTLHGRLRALGTRFIVQRQAAWTRIAVYEGAVQARSASGVAVVIPAGWQAEMARDGVSDLQRADPAAESAVRGLYVVQDVPLGEVLRELGRYRTGHLAVAPEVAGLPVFGSFPMTDPDRVLGMLEGVMPIRVRRFLPWWVSVGPR</sequence>
<accession>A0A157SEM8</accession>
<dbReference type="Pfam" id="PF04773">
    <property type="entry name" value="FecR"/>
    <property type="match status" value="1"/>
</dbReference>
<evidence type="ECO:0000259" key="2">
    <source>
        <dbReference type="Pfam" id="PF16220"/>
    </source>
</evidence>
<evidence type="ECO:0000259" key="1">
    <source>
        <dbReference type="Pfam" id="PF04773"/>
    </source>
</evidence>
<feature type="domain" description="FecR protein" evidence="1">
    <location>
        <begin position="127"/>
        <end position="218"/>
    </location>
</feature>
<dbReference type="InterPro" id="IPR032623">
    <property type="entry name" value="FecR_N"/>
</dbReference>
<evidence type="ECO:0000313" key="4">
    <source>
        <dbReference type="Proteomes" id="UP000076848"/>
    </source>
</evidence>
<dbReference type="InterPro" id="IPR012373">
    <property type="entry name" value="Ferrdict_sens_TM"/>
</dbReference>
<gene>
    <name evidence="3" type="primary">fecR2_7</name>
    <name evidence="3" type="ORF">SAMEA3906486_02166</name>
</gene>
<dbReference type="InterPro" id="IPR006860">
    <property type="entry name" value="FecR"/>
</dbReference>
<dbReference type="GO" id="GO:0016989">
    <property type="term" value="F:sigma factor antagonist activity"/>
    <property type="evidence" value="ECO:0007669"/>
    <property type="project" value="TreeGrafter"/>
</dbReference>
<protein>
    <submittedName>
        <fullName evidence="3">Transmembrane sensor</fullName>
    </submittedName>
</protein>
<dbReference type="Pfam" id="PF16220">
    <property type="entry name" value="DUF4880"/>
    <property type="match status" value="1"/>
</dbReference>
<dbReference type="PIRSF" id="PIRSF018266">
    <property type="entry name" value="FecR"/>
    <property type="match status" value="1"/>
</dbReference>
<dbReference type="STRING" id="288768.SAMEA3906486_02166"/>
<evidence type="ECO:0000313" key="3">
    <source>
        <dbReference type="EMBL" id="SAI68898.1"/>
    </source>
</evidence>
<dbReference type="Proteomes" id="UP000076848">
    <property type="component" value="Unassembled WGS sequence"/>
</dbReference>
<name>A0A157SEM8_9BORD</name>
<feature type="domain" description="FecR N-terminal" evidence="2">
    <location>
        <begin position="19"/>
        <end position="61"/>
    </location>
</feature>